<dbReference type="SUPFAM" id="SSF56601">
    <property type="entry name" value="beta-lactamase/transpeptidase-like"/>
    <property type="match status" value="1"/>
</dbReference>
<dbReference type="Pfam" id="PF13354">
    <property type="entry name" value="Beta-lactamase2"/>
    <property type="match status" value="1"/>
</dbReference>
<dbReference type="InterPro" id="IPR045155">
    <property type="entry name" value="Beta-lactam_cat"/>
</dbReference>
<evidence type="ECO:0000313" key="2">
    <source>
        <dbReference type="EMBL" id="MFC4803741.1"/>
    </source>
</evidence>
<gene>
    <name evidence="2" type="ORF">ACFO4R_01470</name>
</gene>
<dbReference type="PANTHER" id="PTHR35333:SF4">
    <property type="entry name" value="SLR0121 PROTEIN"/>
    <property type="match status" value="1"/>
</dbReference>
<dbReference type="InterPro" id="IPR000871">
    <property type="entry name" value="Beta-lactam_class-A"/>
</dbReference>
<name>A0ABV9QK46_9FIRM</name>
<dbReference type="InterPro" id="IPR012338">
    <property type="entry name" value="Beta-lactam/transpept-like"/>
</dbReference>
<reference evidence="3" key="1">
    <citation type="journal article" date="2019" name="Int. J. Syst. Evol. Microbiol.">
        <title>The Global Catalogue of Microorganisms (GCM) 10K type strain sequencing project: providing services to taxonomists for standard genome sequencing and annotation.</title>
        <authorList>
            <consortium name="The Broad Institute Genomics Platform"/>
            <consortium name="The Broad Institute Genome Sequencing Center for Infectious Disease"/>
            <person name="Wu L."/>
            <person name="Ma J."/>
        </authorList>
    </citation>
    <scope>NUCLEOTIDE SEQUENCE [LARGE SCALE GENOMIC DNA]</scope>
    <source>
        <strain evidence="3">CCUG 46385</strain>
    </source>
</reference>
<dbReference type="RefSeq" id="WP_379787191.1">
    <property type="nucleotide sequence ID" value="NZ_JBHSHL010000003.1"/>
</dbReference>
<dbReference type="GO" id="GO:0016787">
    <property type="term" value="F:hydrolase activity"/>
    <property type="evidence" value="ECO:0007669"/>
    <property type="project" value="UniProtKB-KW"/>
</dbReference>
<protein>
    <submittedName>
        <fullName evidence="2">Serine hydrolase</fullName>
    </submittedName>
</protein>
<evidence type="ECO:0000259" key="1">
    <source>
        <dbReference type="Pfam" id="PF13354"/>
    </source>
</evidence>
<dbReference type="Gene3D" id="3.40.710.10">
    <property type="entry name" value="DD-peptidase/beta-lactamase superfamily"/>
    <property type="match status" value="1"/>
</dbReference>
<proteinExistence type="predicted"/>
<dbReference type="EMBL" id="JBHSHL010000003">
    <property type="protein sequence ID" value="MFC4803741.1"/>
    <property type="molecule type" value="Genomic_DNA"/>
</dbReference>
<evidence type="ECO:0000313" key="3">
    <source>
        <dbReference type="Proteomes" id="UP001595916"/>
    </source>
</evidence>
<keyword evidence="2" id="KW-0378">Hydrolase</keyword>
<sequence length="279" mass="31863">MRLETRIEKELVSYNGTMAFYARDFKGNTVAINEEETFETASTIKSFILLELFEQIKQGRLGLHEKISYEEKHRVDGSGVLHNMDSAFSMSIFNFATLMIIISDNTATNVLIDLLGKDEINATIQRYGFEDTKLHNRIDWERYDILGTTTAKDYGDFFYKLYRNELVDEVSCRAMIEIFKKQHYNSMITRLFPQYYLSGDDCIAEAAEQIEVASKSGSMNACRNDGGIVFTPVGDYVISMFHKDFHDPLYHMDHEASLYGSKASRMVLDSFLALGGSLV</sequence>
<organism evidence="2 3">
    <name type="scientific">Filifactor villosus</name>
    <dbReference type="NCBI Taxonomy" id="29374"/>
    <lineage>
        <taxon>Bacteria</taxon>
        <taxon>Bacillati</taxon>
        <taxon>Bacillota</taxon>
        <taxon>Clostridia</taxon>
        <taxon>Peptostreptococcales</taxon>
        <taxon>Filifactoraceae</taxon>
        <taxon>Filifactor</taxon>
    </lineage>
</organism>
<dbReference type="Proteomes" id="UP001595916">
    <property type="component" value="Unassembled WGS sequence"/>
</dbReference>
<accession>A0ABV9QK46</accession>
<comment type="caution">
    <text evidence="2">The sequence shown here is derived from an EMBL/GenBank/DDBJ whole genome shotgun (WGS) entry which is preliminary data.</text>
</comment>
<keyword evidence="3" id="KW-1185">Reference proteome</keyword>
<feature type="domain" description="Beta-lactamase class A catalytic" evidence="1">
    <location>
        <begin position="20"/>
        <end position="241"/>
    </location>
</feature>
<dbReference type="PANTHER" id="PTHR35333">
    <property type="entry name" value="BETA-LACTAMASE"/>
    <property type="match status" value="1"/>
</dbReference>